<evidence type="ECO:0000313" key="1">
    <source>
        <dbReference type="EMBL" id="CAK5078107.1"/>
    </source>
</evidence>
<comment type="caution">
    <text evidence="1">The sequence shown here is derived from an EMBL/GenBank/DDBJ whole genome shotgun (WGS) entry which is preliminary data.</text>
</comment>
<protein>
    <submittedName>
        <fullName evidence="1">Uncharacterized protein</fullName>
    </submittedName>
</protein>
<proteinExistence type="predicted"/>
<keyword evidence="2" id="KW-1185">Reference proteome</keyword>
<evidence type="ECO:0000313" key="2">
    <source>
        <dbReference type="Proteomes" id="UP001497535"/>
    </source>
</evidence>
<dbReference type="Proteomes" id="UP001497535">
    <property type="component" value="Unassembled WGS sequence"/>
</dbReference>
<reference evidence="1" key="1">
    <citation type="submission" date="2023-11" db="EMBL/GenBank/DDBJ databases">
        <authorList>
            <person name="Poullet M."/>
        </authorList>
    </citation>
    <scope>NUCLEOTIDE SEQUENCE</scope>
    <source>
        <strain evidence="1">E1834</strain>
    </source>
</reference>
<sequence>MWIFCFLLVLSLLLSTIYVEMEGKNSLAKIHIVLKQASLAVLKKRNGDFFVARKWGTSIKIYKEANR</sequence>
<dbReference type="EMBL" id="CAVMJV010000035">
    <property type="protein sequence ID" value="CAK5078107.1"/>
    <property type="molecule type" value="Genomic_DNA"/>
</dbReference>
<name>A0ACB0ZGD1_MELEN</name>
<accession>A0ACB0ZGD1</accession>
<gene>
    <name evidence="1" type="ORF">MENTE1834_LOCUS25147</name>
</gene>
<organism evidence="1 2">
    <name type="scientific">Meloidogyne enterolobii</name>
    <name type="common">Root-knot nematode worm</name>
    <name type="synonym">Meloidogyne mayaguensis</name>
    <dbReference type="NCBI Taxonomy" id="390850"/>
    <lineage>
        <taxon>Eukaryota</taxon>
        <taxon>Metazoa</taxon>
        <taxon>Ecdysozoa</taxon>
        <taxon>Nematoda</taxon>
        <taxon>Chromadorea</taxon>
        <taxon>Rhabditida</taxon>
        <taxon>Tylenchina</taxon>
        <taxon>Tylenchomorpha</taxon>
        <taxon>Tylenchoidea</taxon>
        <taxon>Meloidogynidae</taxon>
        <taxon>Meloidogyninae</taxon>
        <taxon>Meloidogyne</taxon>
    </lineage>
</organism>